<name>A0A3P8DGY2_HELPZ</name>
<sequence length="226" mass="25112">MPMGLKGAPATFQRIMDNFKEHLRAQVFIYIDDLIITSETPDQHLADIDEADGIRSVPPIFSHMIQTIALLQEGFIANGFKKNFVGGQRTGVGSYNAEVIPCKENVNTRTRTNRVGENVIGNVRGNNRTAFVDEAEVGGMCLCSVRTLNGVNYTGRTRDEFNPPQLIGNHVGGAEHVSVAPRDRFAHALSHWEGLNNKILSSLMVRAQKKNALHFPLFAFSFRDFL</sequence>
<protein>
    <submittedName>
        <fullName evidence="4">Reverse transcriptase domain-containing protein</fullName>
    </submittedName>
</protein>
<dbReference type="OrthoDB" id="5865526at2759"/>
<dbReference type="InterPro" id="IPR043128">
    <property type="entry name" value="Rev_trsase/Diguanyl_cyclase"/>
</dbReference>
<feature type="domain" description="Reverse transcriptase" evidence="1">
    <location>
        <begin position="1"/>
        <end position="49"/>
    </location>
</feature>
<reference evidence="4" key="2">
    <citation type="submission" date="2019-09" db="UniProtKB">
        <authorList>
            <consortium name="WormBaseParasite"/>
        </authorList>
    </citation>
    <scope>IDENTIFICATION</scope>
</reference>
<dbReference type="Gene3D" id="3.30.70.270">
    <property type="match status" value="1"/>
</dbReference>
<gene>
    <name evidence="2" type="ORF">HPBE_LOCUS13212</name>
</gene>
<organism evidence="2">
    <name type="scientific">Heligmosomoides polygyrus</name>
    <name type="common">Parasitic roundworm</name>
    <dbReference type="NCBI Taxonomy" id="6339"/>
    <lineage>
        <taxon>Eukaryota</taxon>
        <taxon>Metazoa</taxon>
        <taxon>Ecdysozoa</taxon>
        <taxon>Nematoda</taxon>
        <taxon>Chromadorea</taxon>
        <taxon>Rhabditida</taxon>
        <taxon>Rhabditina</taxon>
        <taxon>Rhabditomorpha</taxon>
        <taxon>Strongyloidea</taxon>
        <taxon>Heligmosomidae</taxon>
        <taxon>Heligmosomoides</taxon>
    </lineage>
</organism>
<reference evidence="2 3" key="1">
    <citation type="submission" date="2018-11" db="EMBL/GenBank/DDBJ databases">
        <authorList>
            <consortium name="Pathogen Informatics"/>
        </authorList>
    </citation>
    <scope>NUCLEOTIDE SEQUENCE [LARGE SCALE GENOMIC DNA]</scope>
</reference>
<evidence type="ECO:0000313" key="3">
    <source>
        <dbReference type="Proteomes" id="UP000050761"/>
    </source>
</evidence>
<dbReference type="InterPro" id="IPR043502">
    <property type="entry name" value="DNA/RNA_pol_sf"/>
</dbReference>
<dbReference type="Proteomes" id="UP000050761">
    <property type="component" value="Unassembled WGS sequence"/>
</dbReference>
<dbReference type="InterPro" id="IPR000477">
    <property type="entry name" value="RT_dom"/>
</dbReference>
<evidence type="ECO:0000313" key="2">
    <source>
        <dbReference type="EMBL" id="VDO95325.1"/>
    </source>
</evidence>
<dbReference type="AlphaFoldDB" id="A0A3P8DGY2"/>
<proteinExistence type="predicted"/>
<evidence type="ECO:0000259" key="1">
    <source>
        <dbReference type="Pfam" id="PF00078"/>
    </source>
</evidence>
<evidence type="ECO:0000313" key="4">
    <source>
        <dbReference type="WBParaSite" id="HPBE_0001321101-mRNA-1"/>
    </source>
</evidence>
<dbReference type="SUPFAM" id="SSF56672">
    <property type="entry name" value="DNA/RNA polymerases"/>
    <property type="match status" value="1"/>
</dbReference>
<dbReference type="Pfam" id="PF00078">
    <property type="entry name" value="RVT_1"/>
    <property type="match status" value="1"/>
</dbReference>
<dbReference type="WBParaSite" id="HPBE_0001321101-mRNA-1">
    <property type="protein sequence ID" value="HPBE_0001321101-mRNA-1"/>
    <property type="gene ID" value="HPBE_0001321101"/>
</dbReference>
<accession>A0A3P8DGY2</accession>
<keyword evidence="3" id="KW-1185">Reference proteome</keyword>
<dbReference type="EMBL" id="UZAH01027825">
    <property type="protein sequence ID" value="VDO95325.1"/>
    <property type="molecule type" value="Genomic_DNA"/>
</dbReference>